<dbReference type="Pfam" id="PF13416">
    <property type="entry name" value="SBP_bac_8"/>
    <property type="match status" value="1"/>
</dbReference>
<proteinExistence type="inferred from homology"/>
<dbReference type="PANTHER" id="PTHR43649:SF34">
    <property type="entry name" value="ABC TRANSPORTER PERIPLASMIC-BINDING PROTEIN YCJN-RELATED"/>
    <property type="match status" value="1"/>
</dbReference>
<evidence type="ECO:0000256" key="3">
    <source>
        <dbReference type="ARBA" id="ARBA00022729"/>
    </source>
</evidence>
<accession>A0A0G2Z7G0</accession>
<protein>
    <submittedName>
        <fullName evidence="4">ABC transporter substrate-binding protein</fullName>
    </submittedName>
</protein>
<organism evidence="4 5">
    <name type="scientific">Kosmotoga pacifica</name>
    <dbReference type="NCBI Taxonomy" id="1330330"/>
    <lineage>
        <taxon>Bacteria</taxon>
        <taxon>Thermotogati</taxon>
        <taxon>Thermotogota</taxon>
        <taxon>Thermotogae</taxon>
        <taxon>Kosmotogales</taxon>
        <taxon>Kosmotogaceae</taxon>
        <taxon>Kosmotoga</taxon>
    </lineage>
</organism>
<dbReference type="Gene3D" id="3.40.190.10">
    <property type="entry name" value="Periplasmic binding protein-like II"/>
    <property type="match status" value="1"/>
</dbReference>
<dbReference type="RefSeq" id="WP_047754617.1">
    <property type="nucleotide sequence ID" value="NZ_CAJUHA010000003.1"/>
</dbReference>
<evidence type="ECO:0000313" key="5">
    <source>
        <dbReference type="Proteomes" id="UP000035159"/>
    </source>
</evidence>
<comment type="similarity">
    <text evidence="1">Belongs to the bacterial solute-binding protein 1 family.</text>
</comment>
<keyword evidence="2" id="KW-0813">Transport</keyword>
<evidence type="ECO:0000256" key="1">
    <source>
        <dbReference type="ARBA" id="ARBA00008520"/>
    </source>
</evidence>
<dbReference type="PANTHER" id="PTHR43649">
    <property type="entry name" value="ARABINOSE-BINDING PROTEIN-RELATED"/>
    <property type="match status" value="1"/>
</dbReference>
<dbReference type="STRING" id="1330330.IX53_06235"/>
<dbReference type="KEGG" id="kpf:IX53_06235"/>
<dbReference type="EMBL" id="CP011232">
    <property type="protein sequence ID" value="AKI97482.1"/>
    <property type="molecule type" value="Genomic_DNA"/>
</dbReference>
<reference evidence="4 5" key="1">
    <citation type="submission" date="2015-04" db="EMBL/GenBank/DDBJ databases">
        <title>Complete Genome Sequence of Kosmotoga pacifica SLHLJ1.</title>
        <authorList>
            <person name="Jiang L.J."/>
            <person name="Shao Z.Z."/>
            <person name="Jebbar M."/>
        </authorList>
    </citation>
    <scope>NUCLEOTIDE SEQUENCE [LARGE SCALE GENOMIC DNA]</scope>
    <source>
        <strain evidence="4 5">SLHLJ1</strain>
    </source>
</reference>
<dbReference type="AlphaFoldDB" id="A0A0G2Z7G0"/>
<dbReference type="InterPro" id="IPR050490">
    <property type="entry name" value="Bact_solute-bd_prot1"/>
</dbReference>
<dbReference type="PATRIC" id="fig|1330330.3.peg.1260"/>
<keyword evidence="5" id="KW-1185">Reference proteome</keyword>
<keyword evidence="3" id="KW-0732">Signal</keyword>
<dbReference type="InterPro" id="IPR006059">
    <property type="entry name" value="SBP"/>
</dbReference>
<dbReference type="Proteomes" id="UP000035159">
    <property type="component" value="Chromosome"/>
</dbReference>
<evidence type="ECO:0000313" key="4">
    <source>
        <dbReference type="EMBL" id="AKI97482.1"/>
    </source>
</evidence>
<gene>
    <name evidence="4" type="ORF">IX53_06235</name>
</gene>
<dbReference type="OrthoDB" id="41208at2"/>
<dbReference type="SUPFAM" id="SSF53850">
    <property type="entry name" value="Periplasmic binding protein-like II"/>
    <property type="match status" value="1"/>
</dbReference>
<sequence>MKKVLVMILLVILVASVAFTAKITFWTTEVESNRLQRIRTLATLFKIKYGVEVEVVPVEENDLLRQIPIAKASGTLPDVVEAGIEPILLLGSEGLLAEKLATDIIDEFGDVYTGASRLLSNGKGGFYAVPFHAWVQGIWYRKDMFEAKGLDAPITWDNILKAAKELHDPDNGVYGIILPKKADAYAEQVFTEVALANGARPLDLNGNIMFNTPEMIEAFRFYKELGKYSKPGFTTVLDALKGYLSGEAPMIFYSTYIMDDIAVEEVQRGRINKFNPQLVENTGFANYMINTKPSSYGQVVALGILAGTKNRIEAKQFVKFLMTGSNYIYWLHMAPGGMNPTRKSVAADPKFLENPVLERYGSEKIQEIISALENIERFDFFEGHVLTDMSKISGAFIIGKAINYMFANDWTPEETAEWAQKEAEKILGK</sequence>
<evidence type="ECO:0000256" key="2">
    <source>
        <dbReference type="ARBA" id="ARBA00022448"/>
    </source>
</evidence>
<name>A0A0G2Z7G0_9BACT</name>